<reference evidence="2 5" key="3">
    <citation type="submission" date="2024-07" db="EMBL/GenBank/DDBJ databases">
        <title>Genomic Encyclopedia of Type Strains, Phase V (KMG-V): Genome sequencing to study the core and pangenomes of soil and plant-associated prokaryotes.</title>
        <authorList>
            <person name="Whitman W."/>
        </authorList>
    </citation>
    <scope>NUCLEOTIDE SEQUENCE [LARGE SCALE GENOMIC DNA]</scope>
    <source>
        <strain evidence="2 5">USDA 415</strain>
    </source>
</reference>
<accession>A0A4Q4K6E2</accession>
<name>A0A4Q4K6E2_BRAEL</name>
<evidence type="ECO:0000313" key="1">
    <source>
        <dbReference type="EMBL" id="MBP1299548.1"/>
    </source>
</evidence>
<dbReference type="Proteomes" id="UP001565471">
    <property type="component" value="Unassembled WGS sequence"/>
</dbReference>
<evidence type="ECO:0000313" key="4">
    <source>
        <dbReference type="Proteomes" id="UP000305095"/>
    </source>
</evidence>
<dbReference type="EMBL" id="JBGBZA010000002">
    <property type="protein sequence ID" value="MEY9314893.1"/>
    <property type="molecule type" value="Genomic_DNA"/>
</dbReference>
<dbReference type="RefSeq" id="WP_016843164.1">
    <property type="nucleotide sequence ID" value="NZ_BJNL01000056.1"/>
</dbReference>
<dbReference type="Proteomes" id="UP000305095">
    <property type="component" value="Unassembled WGS sequence"/>
</dbReference>
<evidence type="ECO:0000313" key="2">
    <source>
        <dbReference type="EMBL" id="MEY9314893.1"/>
    </source>
</evidence>
<dbReference type="EMBL" id="SZZP01000030">
    <property type="protein sequence ID" value="TKV73867.1"/>
    <property type="molecule type" value="Genomic_DNA"/>
</dbReference>
<comment type="caution">
    <text evidence="3">The sequence shown here is derived from an EMBL/GenBank/DDBJ whole genome shotgun (WGS) entry which is preliminary data.</text>
</comment>
<dbReference type="Proteomes" id="UP000673383">
    <property type="component" value="Unassembled WGS sequence"/>
</dbReference>
<protein>
    <submittedName>
        <fullName evidence="3">Uncharacterized protein</fullName>
    </submittedName>
</protein>
<dbReference type="GeneID" id="92956679"/>
<sequence length="59" mass="6724">MKMLTEYLERAVEFEKLAVTEQNGAFKAELLKQASAYRHLAEMRAAKYGLPKPSPPEIK</sequence>
<evidence type="ECO:0000313" key="5">
    <source>
        <dbReference type="Proteomes" id="UP001565471"/>
    </source>
</evidence>
<keyword evidence="5" id="KW-1185">Reference proteome</keyword>
<dbReference type="AlphaFoldDB" id="A0A4Q4K6E2"/>
<dbReference type="EMBL" id="JAFICZ010000001">
    <property type="protein sequence ID" value="MBP1299548.1"/>
    <property type="molecule type" value="Genomic_DNA"/>
</dbReference>
<reference evidence="1" key="2">
    <citation type="submission" date="2021-02" db="EMBL/GenBank/DDBJ databases">
        <title>Genomic Encyclopedia of Type Strains, Phase IV (KMG-V): Genome sequencing to study the core and pangenomes of soil and plant-associated prokaryotes.</title>
        <authorList>
            <person name="Whitman W."/>
        </authorList>
    </citation>
    <scope>NUCLEOTIDE SEQUENCE</scope>
    <source>
        <strain evidence="1">USDA 406</strain>
    </source>
</reference>
<reference evidence="3 4" key="1">
    <citation type="submission" date="2019-05" db="EMBL/GenBank/DDBJ databases">
        <title>Draft Genome of Bradyrhizobium elkanii strain SEMIA 938, Used in Commercial Inoculants for Lupinus spp. in Brazil.</title>
        <authorList>
            <person name="Hungria M."/>
            <person name="Delamuta J.R.M."/>
            <person name="Ribeiro R.A."/>
            <person name="Nogueira M.A."/>
        </authorList>
    </citation>
    <scope>NUCLEOTIDE SEQUENCE [LARGE SCALE GENOMIC DNA]</scope>
    <source>
        <strain evidence="3 4">Semia 938</strain>
    </source>
</reference>
<organism evidence="3 4">
    <name type="scientific">Bradyrhizobium elkanii</name>
    <dbReference type="NCBI Taxonomy" id="29448"/>
    <lineage>
        <taxon>Bacteria</taxon>
        <taxon>Pseudomonadati</taxon>
        <taxon>Pseudomonadota</taxon>
        <taxon>Alphaproteobacteria</taxon>
        <taxon>Hyphomicrobiales</taxon>
        <taxon>Nitrobacteraceae</taxon>
        <taxon>Bradyrhizobium</taxon>
    </lineage>
</organism>
<proteinExistence type="predicted"/>
<evidence type="ECO:0000313" key="3">
    <source>
        <dbReference type="EMBL" id="TKV73867.1"/>
    </source>
</evidence>
<gene>
    <name evidence="2" type="ORF">ABIF29_001692</name>
    <name evidence="3" type="ORF">FDV58_34975</name>
    <name evidence="1" type="ORF">JOH49_009301</name>
</gene>